<evidence type="ECO:0000259" key="10">
    <source>
        <dbReference type="PROSITE" id="PS50113"/>
    </source>
</evidence>
<dbReference type="SMART" id="SM00448">
    <property type="entry name" value="REC"/>
    <property type="match status" value="1"/>
</dbReference>
<dbReference type="Gene3D" id="3.30.450.20">
    <property type="entry name" value="PAS domain"/>
    <property type="match status" value="5"/>
</dbReference>
<dbReference type="InterPro" id="IPR036890">
    <property type="entry name" value="HATPase_C_sf"/>
</dbReference>
<dbReference type="GO" id="GO:0003677">
    <property type="term" value="F:DNA binding"/>
    <property type="evidence" value="ECO:0007669"/>
    <property type="project" value="UniProtKB-KW"/>
</dbReference>
<feature type="domain" description="PAC" evidence="10">
    <location>
        <begin position="633"/>
        <end position="685"/>
    </location>
</feature>
<dbReference type="GO" id="GO:0006355">
    <property type="term" value="P:regulation of DNA-templated transcription"/>
    <property type="evidence" value="ECO:0007669"/>
    <property type="project" value="InterPro"/>
</dbReference>
<keyword evidence="12" id="KW-1185">Reference proteome</keyword>
<evidence type="ECO:0000256" key="1">
    <source>
        <dbReference type="ARBA" id="ARBA00022553"/>
    </source>
</evidence>
<evidence type="ECO:0000259" key="6">
    <source>
        <dbReference type="PROSITE" id="PS50043"/>
    </source>
</evidence>
<dbReference type="InterPro" id="IPR003594">
    <property type="entry name" value="HATPase_dom"/>
</dbReference>
<feature type="modified residue" description="4-aspartylphosphate" evidence="5">
    <location>
        <position position="1490"/>
    </location>
</feature>
<dbReference type="InterPro" id="IPR013655">
    <property type="entry name" value="PAS_fold_3"/>
</dbReference>
<dbReference type="PROSITE" id="PS50110">
    <property type="entry name" value="RESPONSE_REGULATORY"/>
    <property type="match status" value="1"/>
</dbReference>
<dbReference type="Proteomes" id="UP000000323">
    <property type="component" value="Chromosome 1"/>
</dbReference>
<proteinExistence type="predicted"/>
<dbReference type="SUPFAM" id="SSF55781">
    <property type="entry name" value="GAF domain-like"/>
    <property type="match status" value="2"/>
</dbReference>
<dbReference type="CDD" id="cd16917">
    <property type="entry name" value="HATPase_UhpB-NarQ-NarX-like"/>
    <property type="match status" value="1"/>
</dbReference>
<dbReference type="SUPFAM" id="SSF52172">
    <property type="entry name" value="CheY-like"/>
    <property type="match status" value="1"/>
</dbReference>
<dbReference type="NCBIfam" id="TIGR00229">
    <property type="entry name" value="sensory_box"/>
    <property type="match status" value="4"/>
</dbReference>
<dbReference type="PROSITE" id="PS50109">
    <property type="entry name" value="HIS_KIN"/>
    <property type="match status" value="1"/>
</dbReference>
<dbReference type="RefSeq" id="WP_012874593.1">
    <property type="nucleotide sequence ID" value="NC_013525.1"/>
</dbReference>
<feature type="domain" description="Response regulatory" evidence="8">
    <location>
        <begin position="1440"/>
        <end position="1555"/>
    </location>
</feature>
<organism evidence="11 12">
    <name type="scientific">Thermobaculum terrenum (strain ATCC BAA-798 / CCMEE 7001 / YNP1)</name>
    <dbReference type="NCBI Taxonomy" id="525904"/>
    <lineage>
        <taxon>Bacteria</taxon>
        <taxon>Bacillati</taxon>
        <taxon>Chloroflexota</taxon>
        <taxon>Chloroflexia</taxon>
        <taxon>Candidatus Thermobaculales</taxon>
        <taxon>Candidatus Thermobaculaceae</taxon>
        <taxon>Thermobaculum</taxon>
    </lineage>
</organism>
<dbReference type="InterPro" id="IPR000700">
    <property type="entry name" value="PAS-assoc_C"/>
</dbReference>
<dbReference type="Pfam" id="PF02518">
    <property type="entry name" value="HATPase_c"/>
    <property type="match status" value="1"/>
</dbReference>
<evidence type="ECO:0000313" key="11">
    <source>
        <dbReference type="EMBL" id="ACZ41558.1"/>
    </source>
</evidence>
<dbReference type="eggNOG" id="COG4585">
    <property type="taxonomic scope" value="Bacteria"/>
</dbReference>
<feature type="domain" description="HTH luxR-type" evidence="6">
    <location>
        <begin position="1578"/>
        <end position="1644"/>
    </location>
</feature>
<dbReference type="SMART" id="SM00086">
    <property type="entry name" value="PAC"/>
    <property type="match status" value="4"/>
</dbReference>
<name>D1CF52_THET1</name>
<dbReference type="Pfam" id="PF08447">
    <property type="entry name" value="PAS_3"/>
    <property type="match status" value="1"/>
</dbReference>
<dbReference type="InterPro" id="IPR000014">
    <property type="entry name" value="PAS"/>
</dbReference>
<dbReference type="PROSITE" id="PS50043">
    <property type="entry name" value="HTH_LUXR_2"/>
    <property type="match status" value="1"/>
</dbReference>
<dbReference type="InterPro" id="IPR011006">
    <property type="entry name" value="CheY-like_superfamily"/>
</dbReference>
<dbReference type="GO" id="GO:0016020">
    <property type="term" value="C:membrane"/>
    <property type="evidence" value="ECO:0007669"/>
    <property type="project" value="InterPro"/>
</dbReference>
<dbReference type="Pfam" id="PF00196">
    <property type="entry name" value="GerE"/>
    <property type="match status" value="1"/>
</dbReference>
<feature type="domain" description="PAS" evidence="9">
    <location>
        <begin position="25"/>
        <end position="69"/>
    </location>
</feature>
<dbReference type="Gene3D" id="3.30.565.10">
    <property type="entry name" value="Histidine kinase-like ATPase, C-terminal domain"/>
    <property type="match status" value="1"/>
</dbReference>
<feature type="domain" description="Histidine kinase" evidence="7">
    <location>
        <begin position="1227"/>
        <end position="1428"/>
    </location>
</feature>
<dbReference type="Gene3D" id="1.20.5.1930">
    <property type="match status" value="1"/>
</dbReference>
<dbReference type="KEGG" id="ttr:Tter_0641"/>
<evidence type="ECO:0000259" key="9">
    <source>
        <dbReference type="PROSITE" id="PS50112"/>
    </source>
</evidence>
<feature type="domain" description="PAC" evidence="10">
    <location>
        <begin position="1174"/>
        <end position="1225"/>
    </location>
</feature>
<dbReference type="InterPro" id="IPR052155">
    <property type="entry name" value="Biofilm_reg_signaling"/>
</dbReference>
<evidence type="ECO:0000256" key="4">
    <source>
        <dbReference type="ARBA" id="ARBA00023125"/>
    </source>
</evidence>
<dbReference type="Pfam" id="PF13426">
    <property type="entry name" value="PAS_9"/>
    <property type="match status" value="5"/>
</dbReference>
<evidence type="ECO:0000256" key="2">
    <source>
        <dbReference type="ARBA" id="ARBA00022679"/>
    </source>
</evidence>
<dbReference type="InterPro" id="IPR000792">
    <property type="entry name" value="Tscrpt_reg_LuxR_C"/>
</dbReference>
<dbReference type="InterPro" id="IPR058245">
    <property type="entry name" value="NreC/VraR/RcsB-like_REC"/>
</dbReference>
<evidence type="ECO:0000313" key="12">
    <source>
        <dbReference type="Proteomes" id="UP000000323"/>
    </source>
</evidence>
<dbReference type="CDD" id="cd00130">
    <property type="entry name" value="PAS"/>
    <property type="match status" value="5"/>
</dbReference>
<feature type="domain" description="PAS" evidence="9">
    <location>
        <begin position="140"/>
        <end position="180"/>
    </location>
</feature>
<dbReference type="SMART" id="SM00421">
    <property type="entry name" value="HTH_LUXR"/>
    <property type="match status" value="1"/>
</dbReference>
<keyword evidence="4" id="KW-0238">DNA-binding</keyword>
<feature type="domain" description="PAS" evidence="9">
    <location>
        <begin position="1100"/>
        <end position="1170"/>
    </location>
</feature>
<dbReference type="InterPro" id="IPR035965">
    <property type="entry name" value="PAS-like_dom_sf"/>
</dbReference>
<dbReference type="SUPFAM" id="SSF46894">
    <property type="entry name" value="C-terminal effector domain of the bipartite response regulators"/>
    <property type="match status" value="1"/>
</dbReference>
<dbReference type="Pfam" id="PF13188">
    <property type="entry name" value="PAS_8"/>
    <property type="match status" value="1"/>
</dbReference>
<dbReference type="GO" id="GO:0046983">
    <property type="term" value="F:protein dimerization activity"/>
    <property type="evidence" value="ECO:0007669"/>
    <property type="project" value="InterPro"/>
</dbReference>
<dbReference type="Pfam" id="PF00072">
    <property type="entry name" value="Response_reg"/>
    <property type="match status" value="1"/>
</dbReference>
<feature type="domain" description="PAS" evidence="9">
    <location>
        <begin position="558"/>
        <end position="599"/>
    </location>
</feature>
<dbReference type="CDD" id="cd17535">
    <property type="entry name" value="REC_NarL-like"/>
    <property type="match status" value="1"/>
</dbReference>
<dbReference type="PROSITE" id="PS50112">
    <property type="entry name" value="PAS"/>
    <property type="match status" value="6"/>
</dbReference>
<keyword evidence="1 5" id="KW-0597">Phosphoprotein</keyword>
<dbReference type="PANTHER" id="PTHR44757:SF2">
    <property type="entry name" value="BIOFILM ARCHITECTURE MAINTENANCE PROTEIN MBAA"/>
    <property type="match status" value="1"/>
</dbReference>
<dbReference type="InterPro" id="IPR001789">
    <property type="entry name" value="Sig_transdc_resp-reg_receiver"/>
</dbReference>
<dbReference type="GO" id="GO:0000155">
    <property type="term" value="F:phosphorelay sensor kinase activity"/>
    <property type="evidence" value="ECO:0007669"/>
    <property type="project" value="InterPro"/>
</dbReference>
<dbReference type="SMART" id="SM00091">
    <property type="entry name" value="PAS"/>
    <property type="match status" value="7"/>
</dbReference>
<dbReference type="HOGENOM" id="CLU_242559_0_0_0"/>
<dbReference type="EMBL" id="CP001825">
    <property type="protein sequence ID" value="ACZ41558.1"/>
    <property type="molecule type" value="Genomic_DNA"/>
</dbReference>
<dbReference type="eggNOG" id="COG2197">
    <property type="taxonomic scope" value="Bacteria"/>
</dbReference>
<dbReference type="PANTHER" id="PTHR44757">
    <property type="entry name" value="DIGUANYLATE CYCLASE DGCP"/>
    <property type="match status" value="1"/>
</dbReference>
<dbReference type="eggNOG" id="COG2203">
    <property type="taxonomic scope" value="Bacteria"/>
</dbReference>
<dbReference type="InterPro" id="IPR005467">
    <property type="entry name" value="His_kinase_dom"/>
</dbReference>
<feature type="domain" description="PAS" evidence="9">
    <location>
        <begin position="815"/>
        <end position="873"/>
    </location>
</feature>
<gene>
    <name evidence="11" type="ordered locus">Tter_0641</name>
</gene>
<dbReference type="Pfam" id="PF07730">
    <property type="entry name" value="HisKA_3"/>
    <property type="match status" value="1"/>
</dbReference>
<reference evidence="12" key="1">
    <citation type="journal article" date="2010" name="Stand. Genomic Sci.">
        <title>Complete genome sequence of 'Thermobaculum terrenum' type strain (YNP1).</title>
        <authorList>
            <person name="Kiss H."/>
            <person name="Cleland D."/>
            <person name="Lapidus A."/>
            <person name="Lucas S."/>
            <person name="Glavina Del Rio T."/>
            <person name="Nolan M."/>
            <person name="Tice H."/>
            <person name="Han C."/>
            <person name="Goodwin L."/>
            <person name="Pitluck S."/>
            <person name="Liolios K."/>
            <person name="Ivanova N."/>
            <person name="Mavromatis K."/>
            <person name="Ovchinnikova G."/>
            <person name="Pati A."/>
            <person name="Chen A."/>
            <person name="Palaniappan K."/>
            <person name="Land M."/>
            <person name="Hauser L."/>
            <person name="Chang Y."/>
            <person name="Jeffries C."/>
            <person name="Lu M."/>
            <person name="Brettin T."/>
            <person name="Detter J."/>
            <person name="Goker M."/>
            <person name="Tindall B."/>
            <person name="Beck B."/>
            <person name="McDermott T."/>
            <person name="Woyke T."/>
            <person name="Bristow J."/>
            <person name="Eisen J."/>
            <person name="Markowitz V."/>
            <person name="Hugenholtz P."/>
            <person name="Kyrpides N."/>
            <person name="Klenk H."/>
            <person name="Cheng J."/>
        </authorList>
    </citation>
    <scope>NUCLEOTIDE SEQUENCE [LARGE SCALE GENOMIC DNA]</scope>
    <source>
        <strain evidence="12">ATCC BAA-798 / YNP1</strain>
    </source>
</reference>
<dbReference type="InterPro" id="IPR011712">
    <property type="entry name" value="Sig_transdc_His_kin_sub3_dim/P"/>
</dbReference>
<feature type="domain" description="PAC" evidence="10">
    <location>
        <begin position="764"/>
        <end position="814"/>
    </location>
</feature>
<evidence type="ECO:0000259" key="7">
    <source>
        <dbReference type="PROSITE" id="PS50109"/>
    </source>
</evidence>
<protein>
    <submittedName>
        <fullName evidence="11">Two component transcriptional regulator, LuxR family</fullName>
    </submittedName>
</protein>
<dbReference type="PROSITE" id="PS50113">
    <property type="entry name" value="PAC"/>
    <property type="match status" value="3"/>
</dbReference>
<dbReference type="SUPFAM" id="SSF55874">
    <property type="entry name" value="ATPase domain of HSP90 chaperone/DNA topoisomerase II/histidine kinase"/>
    <property type="match status" value="1"/>
</dbReference>
<dbReference type="InterPro" id="IPR029016">
    <property type="entry name" value="GAF-like_dom_sf"/>
</dbReference>
<dbReference type="InterPro" id="IPR016032">
    <property type="entry name" value="Sig_transdc_resp-reg_C-effctor"/>
</dbReference>
<dbReference type="InterPro" id="IPR003018">
    <property type="entry name" value="GAF"/>
</dbReference>
<dbReference type="SUPFAM" id="SSF55785">
    <property type="entry name" value="PYP-like sensor domain (PAS domain)"/>
    <property type="match status" value="6"/>
</dbReference>
<sequence>MDSSDPMGTGIGSESHLPWQSAYIPLLVIESHSNKVIFANRAALDLIGKNADDVIGKSACQVLHGSHPERSEPCPIERLGTSIDGDYLTFIDRIFLRSEFPTEVRFFASPINMQEEEGQFGPHNAILLLIDTPSSTPYVDSSQFAALYKMSAGVIIADADDNVLYINSTALELLGFEGKETDIKVQDVFLGCELFSLQGESISLDKLLDDFSPDSLSIDNIIGLRKSGVEICVQFTILPVKLRDTELRFILLNNITYVRDLYKSLLSLRTENSAILEESPFGIAVFDPDGRLIRVNKAWEKIWLTDRNKIGYYNIFSDRQLLEKGLMPYIRQAFQGISVSVPPIRYEIQLEDSYAKTINKYVKGVMFPVQLGNELHEVVFVQEDITSQQEAEQQLAAQYGVNRLLVSASSLEEVCERILRIVGPAFKWDYASIWIKQGDQDSPLCLHSWRSARIAVDKQIDFRHLLGADYRIIDDVKDGSPVWAVHSIGANGPNTRDEIWTGVAIPITVGGKVTGALEFWREGNHGRDSRSLRVLQRIADEIGAFVHNRWQEQARREAEEKYRRIFENSVEGMFQLSAKGKLVAANPAFARILGYSGVEDVIGLEADSLQRVCVDGDCFDDLKQELRAKGYVKDYEAKITRVDGAAIWVLISIRKILDASGNAIAYEGTVQDITDRKLSEEALLESEARFRMLFEQSPDAILLIDPHDDQVFWKIVDCNEAACRMNGYSRDELVGQPLDILHPVPMSPEECEQHLHSLRTNGPDKLEALHKSKDGRLILVESSSSLITVNGRELILGIDRDISERKRAEENLRESELRFRTLFEHSPDAILLLDPYDLEVPWRIVDCNDAACQMNGYSRDELIGSPISMLDPSMDDLDERNRHLAQIRREGVVKGEDWHRRKDGTLFPIEFTTSLIMVGGRELVLGIDRDITERKRSENLLALQVKRQDMLAELGQRALAHMNLDDLLEDSLSVSVQALGLTGIGYYGFDRDKNQLILRSSLGWDVSLTPNHLEVPDISQWWRALWSSDNPPNALGGGGRDEDANYLTMIVHGRDEPYGVLVARRKENRGFDEADLHFLRSVSNVIANGIERINLEAQISESHLRVLAQSKSDVLLICDPSGAIKYVSPSIEDVLGYAKDSLFSVNVEDILHPNDIDRYKDFLGNLLPTNGQPSTTELRFRRQDGTWRYMEVIGTNLLDDPTIKGILLNFRDVTDRREAAINQERARIAREMHDTLAQVLGYVNTKAQAVYRMLSHGSVEEAVVQLEQLASAARSAYADLREDILGLRTSVDSERRLKDSLLDYIRTWEQQSSIKVELEIDPDVDLDAIPSSAEIQLLRIIQESLANVRKHSNASSAKVKFEEVDNWLQVTIEDDGQGFDVHDQGRSDFPRFGISMMKERAEAIGGLLCINSEPGVGTTVIVRVPISHEIEDMTNKTGLRVVIADDHALFRDGIKSLLESEGFQMVGEASNGQEAVELVHNLSPDLVLMDLSMPVMGGLDAIRLISADKPSVKVIVLTASEEDKDLFEAIKAGAQGFIPKNLESEEFFQLLRNVIRGEPAITPRLAGKLIDEFSRPVRSSSLQMLTDREQEILQLLVNGVTSTKDLSRQLGVSEHTVKYHLRNILSKLHLQSRAQVVAWAVQHGLSSK</sequence>
<dbReference type="SMART" id="SM00387">
    <property type="entry name" value="HATPase_c"/>
    <property type="match status" value="1"/>
</dbReference>
<dbReference type="CDD" id="cd06170">
    <property type="entry name" value="LuxR_C_like"/>
    <property type="match status" value="1"/>
</dbReference>
<dbReference type="SMART" id="SM00065">
    <property type="entry name" value="GAF"/>
    <property type="match status" value="2"/>
</dbReference>
<dbReference type="InterPro" id="IPR001610">
    <property type="entry name" value="PAC"/>
</dbReference>
<dbReference type="Pfam" id="PF13185">
    <property type="entry name" value="GAF_2"/>
    <property type="match status" value="1"/>
</dbReference>
<keyword evidence="3" id="KW-0418">Kinase</keyword>
<dbReference type="Pfam" id="PF13492">
    <property type="entry name" value="GAF_3"/>
    <property type="match status" value="1"/>
</dbReference>
<evidence type="ECO:0000259" key="8">
    <source>
        <dbReference type="PROSITE" id="PS50110"/>
    </source>
</evidence>
<evidence type="ECO:0000256" key="5">
    <source>
        <dbReference type="PROSITE-ProRule" id="PRU00169"/>
    </source>
</evidence>
<dbReference type="Gene3D" id="3.30.450.40">
    <property type="match status" value="2"/>
</dbReference>
<dbReference type="STRING" id="525904.Tter_0641"/>
<evidence type="ECO:0000256" key="3">
    <source>
        <dbReference type="ARBA" id="ARBA00022777"/>
    </source>
</evidence>
<feature type="domain" description="PAS" evidence="9">
    <location>
        <begin position="686"/>
        <end position="743"/>
    </location>
</feature>
<dbReference type="Gene3D" id="3.40.50.2300">
    <property type="match status" value="1"/>
</dbReference>
<dbReference type="eggNOG" id="COG2202">
    <property type="taxonomic scope" value="Bacteria"/>
</dbReference>
<keyword evidence="2" id="KW-0808">Transferase</keyword>
<dbReference type="PRINTS" id="PR00038">
    <property type="entry name" value="HTHLUXR"/>
</dbReference>
<accession>D1CF52</accession>